<organism evidence="2 3">
    <name type="scientific">Trichomonascus ciferrii</name>
    <dbReference type="NCBI Taxonomy" id="44093"/>
    <lineage>
        <taxon>Eukaryota</taxon>
        <taxon>Fungi</taxon>
        <taxon>Dikarya</taxon>
        <taxon>Ascomycota</taxon>
        <taxon>Saccharomycotina</taxon>
        <taxon>Dipodascomycetes</taxon>
        <taxon>Dipodascales</taxon>
        <taxon>Trichomonascaceae</taxon>
        <taxon>Trichomonascus</taxon>
        <taxon>Trichomonascus ciferrii complex</taxon>
    </lineage>
</organism>
<evidence type="ECO:0000313" key="3">
    <source>
        <dbReference type="Proteomes" id="UP000761534"/>
    </source>
</evidence>
<dbReference type="VEuPathDB" id="FungiDB:TRICI_005834"/>
<dbReference type="Proteomes" id="UP000761534">
    <property type="component" value="Unassembled WGS sequence"/>
</dbReference>
<dbReference type="GO" id="GO:0005794">
    <property type="term" value="C:Golgi apparatus"/>
    <property type="evidence" value="ECO:0007669"/>
    <property type="project" value="TreeGrafter"/>
</dbReference>
<evidence type="ECO:0000256" key="1">
    <source>
        <dbReference type="SAM" id="SignalP"/>
    </source>
</evidence>
<gene>
    <name evidence="2" type="ORF">TRICI_005834</name>
</gene>
<dbReference type="OrthoDB" id="4095135at2759"/>
<dbReference type="EMBL" id="SWFS01000462">
    <property type="protein sequence ID" value="KAA8902659.1"/>
    <property type="molecule type" value="Genomic_DNA"/>
</dbReference>
<feature type="signal peptide" evidence="1">
    <location>
        <begin position="1"/>
        <end position="30"/>
    </location>
</feature>
<sequence length="307" mass="33979">MSSAQDHQYIFKLWHVRILCLVLAKLHATAKEESRHLGDLGADKYRLKDGTSVAPWGFRLMLVRVQNGGDSQVGLSRYYSLAREARVESVKALSRKEEGSDSIYVSAGEWRQRLRMLGLYISAMLIGMNDFNTAIDHLTTLYESASRSNEKENIEFAKKVAPTLALAYLQTGDTLSAREWFQKIGDEKTKAFTTAVCSMADADWSAASSVLEEQLSAAGEELPESLMVANNLAISRLHEGELTKAIALLENLVNNGCVTTAVLFNLFTLYDLLQEISAETKVDLLCKIRKGGTVALGSYEFLRVGLV</sequence>
<protein>
    <recommendedName>
        <fullName evidence="4">Coatomer subunit epsilon</fullName>
    </recommendedName>
</protein>
<dbReference type="GO" id="GO:0030008">
    <property type="term" value="C:TRAPP complex"/>
    <property type="evidence" value="ECO:0007669"/>
    <property type="project" value="TreeGrafter"/>
</dbReference>
<dbReference type="PANTHER" id="PTHR21581">
    <property type="entry name" value="D-ALANYL-D-ALANINE CARBOXYPEPTIDASE"/>
    <property type="match status" value="1"/>
</dbReference>
<evidence type="ECO:0000313" key="2">
    <source>
        <dbReference type="EMBL" id="KAA8902659.1"/>
    </source>
</evidence>
<accession>A0A642UP62</accession>
<evidence type="ECO:0008006" key="4">
    <source>
        <dbReference type="Google" id="ProtNLM"/>
    </source>
</evidence>
<comment type="caution">
    <text evidence="2">The sequence shown here is derived from an EMBL/GenBank/DDBJ whole genome shotgun (WGS) entry which is preliminary data.</text>
</comment>
<feature type="chain" id="PRO_5024812264" description="Coatomer subunit epsilon" evidence="1">
    <location>
        <begin position="31"/>
        <end position="307"/>
    </location>
</feature>
<keyword evidence="3" id="KW-1185">Reference proteome</keyword>
<name>A0A642UP62_9ASCO</name>
<dbReference type="Gene3D" id="1.25.40.10">
    <property type="entry name" value="Tetratricopeptide repeat domain"/>
    <property type="match status" value="1"/>
</dbReference>
<proteinExistence type="predicted"/>
<dbReference type="PANTHER" id="PTHR21581:SF6">
    <property type="entry name" value="TRAFFICKING PROTEIN PARTICLE COMPLEX SUBUNIT 12"/>
    <property type="match status" value="1"/>
</dbReference>
<dbReference type="AlphaFoldDB" id="A0A642UP62"/>
<keyword evidence="1" id="KW-0732">Signal</keyword>
<dbReference type="InterPro" id="IPR011990">
    <property type="entry name" value="TPR-like_helical_dom_sf"/>
</dbReference>
<reference evidence="2" key="1">
    <citation type="journal article" date="2019" name="G3 (Bethesda)">
        <title>Genome Assemblies of Two Rare Opportunistic Yeast Pathogens: Diutina rugosa (syn. Candida rugosa) and Trichomonascus ciferrii (syn. Candida ciferrii).</title>
        <authorList>
            <person name="Mixao V."/>
            <person name="Saus E."/>
            <person name="Hansen A.P."/>
            <person name="Lass-Florl C."/>
            <person name="Gabaldon T."/>
        </authorList>
    </citation>
    <scope>NUCLEOTIDE SEQUENCE</scope>
    <source>
        <strain evidence="2">CBS 4856</strain>
    </source>
</reference>